<keyword evidence="2" id="KW-0479">Metal-binding</keyword>
<dbReference type="SUPFAM" id="SSF88723">
    <property type="entry name" value="PIN domain-like"/>
    <property type="match status" value="1"/>
</dbReference>
<dbReference type="Gene3D" id="3.40.50.1010">
    <property type="entry name" value="5'-nuclease"/>
    <property type="match status" value="1"/>
</dbReference>
<keyword evidence="4" id="KW-0460">Magnesium</keyword>
<dbReference type="Proteomes" id="UP000313849">
    <property type="component" value="Unassembled WGS sequence"/>
</dbReference>
<dbReference type="GO" id="GO:0016787">
    <property type="term" value="F:hydrolase activity"/>
    <property type="evidence" value="ECO:0007669"/>
    <property type="project" value="UniProtKB-KW"/>
</dbReference>
<dbReference type="GO" id="GO:0004518">
    <property type="term" value="F:nuclease activity"/>
    <property type="evidence" value="ECO:0007669"/>
    <property type="project" value="UniProtKB-KW"/>
</dbReference>
<organism evidence="6 7">
    <name type="scientific">Miniimonas arenae</name>
    <dbReference type="NCBI Taxonomy" id="676201"/>
    <lineage>
        <taxon>Bacteria</taxon>
        <taxon>Bacillati</taxon>
        <taxon>Actinomycetota</taxon>
        <taxon>Actinomycetes</taxon>
        <taxon>Micrococcales</taxon>
        <taxon>Beutenbergiaceae</taxon>
        <taxon>Miniimonas</taxon>
    </lineage>
</organism>
<evidence type="ECO:0000313" key="6">
    <source>
        <dbReference type="EMBL" id="TNU73279.1"/>
    </source>
</evidence>
<protein>
    <submittedName>
        <fullName evidence="6">Type II toxin-antitoxin system VapC family toxin</fullName>
    </submittedName>
</protein>
<dbReference type="GO" id="GO:0046872">
    <property type="term" value="F:metal ion binding"/>
    <property type="evidence" value="ECO:0007669"/>
    <property type="project" value="UniProtKB-KW"/>
</dbReference>
<dbReference type="Pfam" id="PF01850">
    <property type="entry name" value="PIN"/>
    <property type="match status" value="1"/>
</dbReference>
<dbReference type="AlphaFoldDB" id="A0A5C5B9T0"/>
<evidence type="ECO:0000256" key="1">
    <source>
        <dbReference type="ARBA" id="ARBA00022722"/>
    </source>
</evidence>
<dbReference type="CDD" id="cd18682">
    <property type="entry name" value="PIN_VapC-like"/>
    <property type="match status" value="1"/>
</dbReference>
<evidence type="ECO:0000313" key="7">
    <source>
        <dbReference type="Proteomes" id="UP000313849"/>
    </source>
</evidence>
<gene>
    <name evidence="6" type="ORF">FH969_12230</name>
</gene>
<proteinExistence type="predicted"/>
<dbReference type="EMBL" id="VENP01000054">
    <property type="protein sequence ID" value="TNU73279.1"/>
    <property type="molecule type" value="Genomic_DNA"/>
</dbReference>
<evidence type="ECO:0000256" key="2">
    <source>
        <dbReference type="ARBA" id="ARBA00022723"/>
    </source>
</evidence>
<sequence>MTVVLDASAVLAFLGDEAGGGVVERALDEGARCSAVNWSEVAQKVSAAGGDWDVAAALLASYGLAVEDASAADGVEAARLWKRGSGLSLADRFCLALGARLGETVLTADSAWGSGEAVRQIR</sequence>
<accession>A0A5C5B9T0</accession>
<dbReference type="RefSeq" id="WP_139987420.1">
    <property type="nucleotide sequence ID" value="NZ_VENP01000054.1"/>
</dbReference>
<keyword evidence="1" id="KW-0540">Nuclease</keyword>
<evidence type="ECO:0000256" key="4">
    <source>
        <dbReference type="ARBA" id="ARBA00022842"/>
    </source>
</evidence>
<keyword evidence="3" id="KW-0378">Hydrolase</keyword>
<evidence type="ECO:0000259" key="5">
    <source>
        <dbReference type="Pfam" id="PF01850"/>
    </source>
</evidence>
<dbReference type="InterPro" id="IPR029060">
    <property type="entry name" value="PIN-like_dom_sf"/>
</dbReference>
<name>A0A5C5B9T0_9MICO</name>
<evidence type="ECO:0000256" key="3">
    <source>
        <dbReference type="ARBA" id="ARBA00022801"/>
    </source>
</evidence>
<comment type="caution">
    <text evidence="6">The sequence shown here is derived from an EMBL/GenBank/DDBJ whole genome shotgun (WGS) entry which is preliminary data.</text>
</comment>
<keyword evidence="7" id="KW-1185">Reference proteome</keyword>
<feature type="domain" description="PIN" evidence="5">
    <location>
        <begin position="3"/>
        <end position="111"/>
    </location>
</feature>
<dbReference type="OrthoDB" id="286092at2"/>
<dbReference type="InterPro" id="IPR002716">
    <property type="entry name" value="PIN_dom"/>
</dbReference>
<reference evidence="6 7" key="1">
    <citation type="submission" date="2019-06" db="EMBL/GenBank/DDBJ databases">
        <title>Draft genome sequence of Miniimonas arenae KCTC 19750T isolated from sea sand.</title>
        <authorList>
            <person name="Park S.-J."/>
        </authorList>
    </citation>
    <scope>NUCLEOTIDE SEQUENCE [LARGE SCALE GENOMIC DNA]</scope>
    <source>
        <strain evidence="6 7">KCTC 19750</strain>
    </source>
</reference>